<organism evidence="2 3">
    <name type="scientific">Xanthomonas vesicatoria ATCC 35937</name>
    <dbReference type="NCBI Taxonomy" id="925775"/>
    <lineage>
        <taxon>Bacteria</taxon>
        <taxon>Pseudomonadati</taxon>
        <taxon>Pseudomonadota</taxon>
        <taxon>Gammaproteobacteria</taxon>
        <taxon>Lysobacterales</taxon>
        <taxon>Lysobacteraceae</taxon>
        <taxon>Xanthomonas</taxon>
    </lineage>
</organism>
<dbReference type="Proteomes" id="UP000003299">
    <property type="component" value="Unassembled WGS sequence"/>
</dbReference>
<evidence type="ECO:0000313" key="3">
    <source>
        <dbReference type="Proteomes" id="UP000003299"/>
    </source>
</evidence>
<feature type="region of interest" description="Disordered" evidence="1">
    <location>
        <begin position="57"/>
        <end position="76"/>
    </location>
</feature>
<protein>
    <submittedName>
        <fullName evidence="2">Uncharacterized protein</fullName>
    </submittedName>
</protein>
<dbReference type="eggNOG" id="COG1741">
    <property type="taxonomic scope" value="Bacteria"/>
</dbReference>
<feature type="compositionally biased region" description="Polar residues" evidence="1">
    <location>
        <begin position="66"/>
        <end position="76"/>
    </location>
</feature>
<feature type="non-terminal residue" evidence="2">
    <location>
        <position position="1"/>
    </location>
</feature>
<dbReference type="AlphaFoldDB" id="F0BJC5"/>
<name>F0BJC5_9XANT</name>
<evidence type="ECO:0000256" key="1">
    <source>
        <dbReference type="SAM" id="MobiDB-lite"/>
    </source>
</evidence>
<reference evidence="2 3" key="1">
    <citation type="journal article" date="2011" name="BMC Genomics">
        <title>Comparative genomics reveals diversity among xanthomonads infecting tomato and pepper.</title>
        <authorList>
            <person name="Potnis N."/>
            <person name="Krasileva K."/>
            <person name="Chow V."/>
            <person name="Almeida N.F."/>
            <person name="Patil P.B."/>
            <person name="Ryan R.P."/>
            <person name="Sharlach M."/>
            <person name="Behlau F."/>
            <person name="Dow J.M."/>
            <person name="Momol M.T."/>
            <person name="White F.F."/>
            <person name="Preston J.F."/>
            <person name="Vinatzer B.A."/>
            <person name="Koebnik R."/>
            <person name="Setubal J.C."/>
            <person name="Norman D.J."/>
            <person name="Staskawicz B.J."/>
            <person name="Jones J.B."/>
        </authorList>
    </citation>
    <scope>NUCLEOTIDE SEQUENCE [LARGE SCALE GENOMIC DNA]</scope>
    <source>
        <strain evidence="2 3">ATCC 35937</strain>
    </source>
</reference>
<sequence>ADNGAPIVLEASGKSDAVFVLGSATPHPHPLHLGYYSVHTTAQALAIGEERIRTLGKQMQAAGDRTTASGTTPVYK</sequence>
<gene>
    <name evidence="2" type="ORF">XVE_4385</name>
</gene>
<comment type="caution">
    <text evidence="2">The sequence shown here is derived from an EMBL/GenBank/DDBJ whole genome shotgun (WGS) entry which is preliminary data.</text>
</comment>
<evidence type="ECO:0000313" key="2">
    <source>
        <dbReference type="EMBL" id="EGD07404.1"/>
    </source>
</evidence>
<proteinExistence type="predicted"/>
<accession>F0BJC5</accession>
<dbReference type="EMBL" id="AEQV01000214">
    <property type="protein sequence ID" value="EGD07404.1"/>
    <property type="molecule type" value="Genomic_DNA"/>
</dbReference>